<dbReference type="KEGG" id="psco:LY89DRAFT_780538"/>
<dbReference type="InterPro" id="IPR008775">
    <property type="entry name" value="Phytyl_CoA_dOase-like"/>
</dbReference>
<dbReference type="PANTHER" id="PTHR20883:SF51">
    <property type="entry name" value="PHYTANOYL-COA HYDROXYLASE"/>
    <property type="match status" value="1"/>
</dbReference>
<dbReference type="OrthoDB" id="445007at2759"/>
<comment type="cofactor">
    <cofactor evidence="1">
        <name>Fe cation</name>
        <dbReference type="ChEBI" id="CHEBI:24875"/>
    </cofactor>
</comment>
<dbReference type="PANTHER" id="PTHR20883">
    <property type="entry name" value="PHYTANOYL-COA DIOXYGENASE DOMAIN CONTAINING 1"/>
    <property type="match status" value="1"/>
</dbReference>
<evidence type="ECO:0000256" key="1">
    <source>
        <dbReference type="ARBA" id="ARBA00001962"/>
    </source>
</evidence>
<sequence>MEYHISKEQKEFFDKNGYLILRDVFNEVDVEGLQRWSQEVHDLPRTAETPWMPYEEINATGNRVLCRTENYANYHSNFNALLRGPRLLSILGQLAEEDMLLFKEKINYKLAGSGGFSPHIDSTAYTHVKNIKHLTILLAVDASNMSNGGLEVVEGSHLMSVPIDRSDNCIEKRWVEEQTWVPVELEPGHLLIFGSYLAHRSGANNSNSNRKAIYATYNCKSEGDLHDEYYADRAKLWPPTHKRVQGEKYEEGSLRYGFGSPMLSVDMGKQFVV</sequence>
<accession>A0A194XE60</accession>
<evidence type="ECO:0000313" key="4">
    <source>
        <dbReference type="Proteomes" id="UP000070700"/>
    </source>
</evidence>
<dbReference type="Pfam" id="PF05721">
    <property type="entry name" value="PhyH"/>
    <property type="match status" value="1"/>
</dbReference>
<dbReference type="Proteomes" id="UP000070700">
    <property type="component" value="Unassembled WGS sequence"/>
</dbReference>
<dbReference type="SUPFAM" id="SSF51197">
    <property type="entry name" value="Clavaminate synthase-like"/>
    <property type="match status" value="1"/>
</dbReference>
<reference evidence="3 4" key="1">
    <citation type="submission" date="2015-10" db="EMBL/GenBank/DDBJ databases">
        <title>Full genome of DAOMC 229536 Phialocephala scopiformis, a fungal endophyte of spruce producing the potent anti-insectan compound rugulosin.</title>
        <authorList>
            <consortium name="DOE Joint Genome Institute"/>
            <person name="Walker A.K."/>
            <person name="Frasz S.L."/>
            <person name="Seifert K.A."/>
            <person name="Miller J.D."/>
            <person name="Mondo S.J."/>
            <person name="Labutti K."/>
            <person name="Lipzen A."/>
            <person name="Dockter R."/>
            <person name="Kennedy M."/>
            <person name="Grigoriev I.V."/>
            <person name="Spatafora J.W."/>
        </authorList>
    </citation>
    <scope>NUCLEOTIDE SEQUENCE [LARGE SCALE GENOMIC DNA]</scope>
    <source>
        <strain evidence="3 4">CBS 120377</strain>
    </source>
</reference>
<dbReference type="EMBL" id="KQ947412">
    <property type="protein sequence ID" value="KUJ18468.1"/>
    <property type="molecule type" value="Genomic_DNA"/>
</dbReference>
<evidence type="ECO:0000313" key="3">
    <source>
        <dbReference type="EMBL" id="KUJ18468.1"/>
    </source>
</evidence>
<dbReference type="GeneID" id="28832116"/>
<gene>
    <name evidence="3" type="ORF">LY89DRAFT_780538</name>
</gene>
<proteinExistence type="inferred from homology"/>
<comment type="similarity">
    <text evidence="2">Belongs to the PhyH family.</text>
</comment>
<evidence type="ECO:0000256" key="2">
    <source>
        <dbReference type="ARBA" id="ARBA00005830"/>
    </source>
</evidence>
<dbReference type="RefSeq" id="XP_018072823.1">
    <property type="nucleotide sequence ID" value="XM_018222390.1"/>
</dbReference>
<protein>
    <submittedName>
        <fullName evidence="3">PhyH-domain-containing protein</fullName>
    </submittedName>
</protein>
<keyword evidence="4" id="KW-1185">Reference proteome</keyword>
<dbReference type="AlphaFoldDB" id="A0A194XE60"/>
<dbReference type="STRING" id="149040.A0A194XE60"/>
<dbReference type="Gene3D" id="2.60.120.620">
    <property type="entry name" value="q2cbj1_9rhob like domain"/>
    <property type="match status" value="1"/>
</dbReference>
<organism evidence="3 4">
    <name type="scientific">Mollisia scopiformis</name>
    <name type="common">Conifer needle endophyte fungus</name>
    <name type="synonym">Phialocephala scopiformis</name>
    <dbReference type="NCBI Taxonomy" id="149040"/>
    <lineage>
        <taxon>Eukaryota</taxon>
        <taxon>Fungi</taxon>
        <taxon>Dikarya</taxon>
        <taxon>Ascomycota</taxon>
        <taxon>Pezizomycotina</taxon>
        <taxon>Leotiomycetes</taxon>
        <taxon>Helotiales</taxon>
        <taxon>Mollisiaceae</taxon>
        <taxon>Mollisia</taxon>
    </lineage>
</organism>
<name>A0A194XE60_MOLSC</name>
<dbReference type="InParanoid" id="A0A194XE60"/>